<keyword evidence="1" id="KW-1133">Transmembrane helix</keyword>
<dbReference type="Proteomes" id="UP000179233">
    <property type="component" value="Unassembled WGS sequence"/>
</dbReference>
<dbReference type="EMBL" id="MHCJ01000003">
    <property type="protein sequence ID" value="OGY18601.1"/>
    <property type="molecule type" value="Genomic_DNA"/>
</dbReference>
<accession>A0A1G1VT68</accession>
<sequence length="87" mass="9947">MPDRKHPPHYSHYVALVSIIGAGFSLFLYYRFNQIAQAYVIFLTAVSYAIWGIVHHKLSHYLTIEIIFEYLLVAAIGSLMVISLIGY</sequence>
<feature type="transmembrane region" description="Helical" evidence="1">
    <location>
        <begin position="12"/>
        <end position="30"/>
    </location>
</feature>
<reference evidence="2 3" key="1">
    <citation type="journal article" date="2016" name="Nat. Commun.">
        <title>Thousands of microbial genomes shed light on interconnected biogeochemical processes in an aquifer system.</title>
        <authorList>
            <person name="Anantharaman K."/>
            <person name="Brown C.T."/>
            <person name="Hug L.A."/>
            <person name="Sharon I."/>
            <person name="Castelle C.J."/>
            <person name="Probst A.J."/>
            <person name="Thomas B.C."/>
            <person name="Singh A."/>
            <person name="Wilkins M.J."/>
            <person name="Karaoz U."/>
            <person name="Brodie E.L."/>
            <person name="Williams K.H."/>
            <person name="Hubbard S.S."/>
            <person name="Banfield J.F."/>
        </authorList>
    </citation>
    <scope>NUCLEOTIDE SEQUENCE [LARGE SCALE GENOMIC DNA]</scope>
</reference>
<comment type="caution">
    <text evidence="2">The sequence shown here is derived from an EMBL/GenBank/DDBJ whole genome shotgun (WGS) entry which is preliminary data.</text>
</comment>
<protein>
    <submittedName>
        <fullName evidence="2">Uncharacterized protein</fullName>
    </submittedName>
</protein>
<keyword evidence="1" id="KW-0812">Transmembrane</keyword>
<feature type="transmembrane region" description="Helical" evidence="1">
    <location>
        <begin position="66"/>
        <end position="86"/>
    </location>
</feature>
<evidence type="ECO:0000313" key="3">
    <source>
        <dbReference type="Proteomes" id="UP000179233"/>
    </source>
</evidence>
<feature type="transmembrane region" description="Helical" evidence="1">
    <location>
        <begin position="36"/>
        <end position="54"/>
    </location>
</feature>
<organism evidence="2 3">
    <name type="scientific">Candidatus Chisholmbacteria bacterium RIFCSPHIGHO2_01_FULL_52_32</name>
    <dbReference type="NCBI Taxonomy" id="1797591"/>
    <lineage>
        <taxon>Bacteria</taxon>
        <taxon>Candidatus Chisholmiibacteriota</taxon>
    </lineage>
</organism>
<evidence type="ECO:0000313" key="2">
    <source>
        <dbReference type="EMBL" id="OGY18601.1"/>
    </source>
</evidence>
<keyword evidence="1" id="KW-0472">Membrane</keyword>
<name>A0A1G1VT68_9BACT</name>
<dbReference type="AlphaFoldDB" id="A0A1G1VT68"/>
<gene>
    <name evidence="2" type="ORF">A2786_03835</name>
</gene>
<proteinExistence type="predicted"/>
<evidence type="ECO:0000256" key="1">
    <source>
        <dbReference type="SAM" id="Phobius"/>
    </source>
</evidence>